<feature type="compositionally biased region" description="Polar residues" evidence="1">
    <location>
        <begin position="260"/>
        <end position="271"/>
    </location>
</feature>
<dbReference type="Pfam" id="PF12348">
    <property type="entry name" value="CLASP_N"/>
    <property type="match status" value="1"/>
</dbReference>
<dbReference type="InterPro" id="IPR034085">
    <property type="entry name" value="TOG"/>
</dbReference>
<keyword evidence="4" id="KW-1185">Reference proteome</keyword>
<dbReference type="AlphaFoldDB" id="A0AAV2JIG7"/>
<feature type="domain" description="TOG" evidence="2">
    <location>
        <begin position="745"/>
        <end position="984"/>
    </location>
</feature>
<feature type="compositionally biased region" description="Polar residues" evidence="1">
    <location>
        <begin position="1001"/>
        <end position="1025"/>
    </location>
</feature>
<gene>
    <name evidence="3" type="ORF">KC01_LOCUS6630</name>
</gene>
<feature type="compositionally biased region" description="Polar residues" evidence="1">
    <location>
        <begin position="719"/>
        <end position="732"/>
    </location>
</feature>
<dbReference type="PANTHER" id="PTHR21567:SF87">
    <property type="entry name" value="CRESCERIN-LIKE PROTEIN CHE-12"/>
    <property type="match status" value="1"/>
</dbReference>
<feature type="domain" description="TOG" evidence="2">
    <location>
        <begin position="1023"/>
        <end position="1248"/>
    </location>
</feature>
<proteinExistence type="predicted"/>
<feature type="region of interest" description="Disordered" evidence="1">
    <location>
        <begin position="599"/>
        <end position="624"/>
    </location>
</feature>
<dbReference type="PANTHER" id="PTHR21567">
    <property type="entry name" value="CLASP"/>
    <property type="match status" value="1"/>
</dbReference>
<protein>
    <recommendedName>
        <fullName evidence="2">TOG domain-containing protein</fullName>
    </recommendedName>
</protein>
<dbReference type="SMART" id="SM01349">
    <property type="entry name" value="TOG"/>
    <property type="match status" value="2"/>
</dbReference>
<dbReference type="InterPro" id="IPR011989">
    <property type="entry name" value="ARM-like"/>
</dbReference>
<organism evidence="3 4">
    <name type="scientific">Knipowitschia caucasica</name>
    <name type="common">Caucasian dwarf goby</name>
    <name type="synonym">Pomatoschistus caucasicus</name>
    <dbReference type="NCBI Taxonomy" id="637954"/>
    <lineage>
        <taxon>Eukaryota</taxon>
        <taxon>Metazoa</taxon>
        <taxon>Chordata</taxon>
        <taxon>Craniata</taxon>
        <taxon>Vertebrata</taxon>
        <taxon>Euteleostomi</taxon>
        <taxon>Actinopterygii</taxon>
        <taxon>Neopterygii</taxon>
        <taxon>Teleostei</taxon>
        <taxon>Neoteleostei</taxon>
        <taxon>Acanthomorphata</taxon>
        <taxon>Gobiaria</taxon>
        <taxon>Gobiiformes</taxon>
        <taxon>Gobioidei</taxon>
        <taxon>Gobiidae</taxon>
        <taxon>Gobiinae</taxon>
        <taxon>Knipowitschia</taxon>
    </lineage>
</organism>
<dbReference type="InterPro" id="IPR024395">
    <property type="entry name" value="CLASP_N_dom"/>
</dbReference>
<dbReference type="GO" id="GO:0000226">
    <property type="term" value="P:microtubule cytoskeleton organization"/>
    <property type="evidence" value="ECO:0007669"/>
    <property type="project" value="TreeGrafter"/>
</dbReference>
<feature type="compositionally biased region" description="Basic and acidic residues" evidence="1">
    <location>
        <begin position="272"/>
        <end position="286"/>
    </location>
</feature>
<dbReference type="InterPro" id="IPR016024">
    <property type="entry name" value="ARM-type_fold"/>
</dbReference>
<feature type="compositionally biased region" description="Basic and acidic residues" evidence="1">
    <location>
        <begin position="615"/>
        <end position="624"/>
    </location>
</feature>
<reference evidence="3 4" key="1">
    <citation type="submission" date="2024-04" db="EMBL/GenBank/DDBJ databases">
        <authorList>
            <person name="Waldvogel A.-M."/>
            <person name="Schoenle A."/>
        </authorList>
    </citation>
    <scope>NUCLEOTIDE SEQUENCE [LARGE SCALE GENOMIC DNA]</scope>
</reference>
<sequence>MGKKQPLIKAVDMVELKEEAEGLMAAVQARRARRVLPKLSPEGVVEYVLIIPKQGQRNLAQTGADLDWVLNDGRISSARSTRTEPDCDRLHGYSSLGSPADDMPFQRRIVSAGKSKNKLPWEVFTVSSIESDPQCNTPDGKAAEHVTNEDLSFSRKLSPENYIPSFSSAEPPKMHLSRRNESPARLKRSGSLNIDKDLFKTANLSEIDSTKESVLSRNPSVERTFSLPAKSSSTGSFLLPSYPLASLPGSVPTPTLARRQVNSPVSMSNTWPDKRDSSPHQRDASPWRDLSGTTKDVLETRCSPRLFRSSLVTSTSSFRKALSNTRINHSVSPVISPEHDEQLEMRNVIRNNGQNLEEGDNLDMQEMLNSLRSLRNSAAKKRVKVALSNSDLDPDSPDSAVRLDLGLDSPSHTPSILTSSTSESGLSSLSSVINCSLNGIKTSPRNFVGVKSRFASVPSAKPTSSVSMDFNNPQGLSQRNEWSSDVGVVGHSLYTNGRIKNDENREVSPQTVKPSPRDSVRLLGAKGSQCQSSKDSSGMEMLEGVIGRGMFGSSSMSFEQGNSVTKCPSNLYSTINSFQADIGDGLSLDEVKDNARTVRLSRDKMRQQHTNAADESSHGDQTRDRIRHRVKQMLSESPTTECTPIINKDLQLNGNTLHSCKGNVFPNESLNCSRSPVSSPEAPTPFKSFTPHQPSPPAAPPNPKNVSRLRRAPSLGRTRPSQSHSSDELTSVSLSHKKNFSEAADLCPFSKPELAMTHSFNLLSSDDWEKKIEGLTFLRSLANFHSDILQSKLHDVCLLLSQEVKNLRSGVSRTAVCTLGDLFSNLQKAMDQELEASVKALLHKAGECNAFIRQDVDAALDSMVQHCTPTRSIQALLTGGLGHLNAVVRKCTAQHLADLVDKVGAARLLSGGKELTDKLLPAISKLSQDSSQEARYYGRRMLLALSSHSNFDKILEKYIPAKDLPAVRDTVLSLKTKGLGSMPLDSQSARGRRSLPGSGTVRASSLNREPLSQSTRESNNLFNSRSSQTIADKTEYVNHMSSLLGSKDFRERIKGIDQLVADCHNNPNIVISSIFPIFDAFRSRLQESNSKVNLHALESLQKIIPLLKDNLSQLVNILVPAIVDNHLNSKNNAVYTAAIGAINSLTSNLDNILLLQPFCTKAQFLSGKAKVDLIEKVAEMVTELYPRKPNMVEQKVLPLLWHLLGTSTHSGTIHGRGGSVRGATVSLCEALYAHMGQGLSESAASQPANVHKSFNEVLRSLT</sequence>
<feature type="region of interest" description="Disordered" evidence="1">
    <location>
        <begin position="982"/>
        <end position="1025"/>
    </location>
</feature>
<feature type="region of interest" description="Disordered" evidence="1">
    <location>
        <begin position="386"/>
        <end position="426"/>
    </location>
</feature>
<name>A0AAV2JIG7_KNICA</name>
<feature type="region of interest" description="Disordered" evidence="1">
    <location>
        <begin position="253"/>
        <end position="292"/>
    </location>
</feature>
<feature type="compositionally biased region" description="Pro residues" evidence="1">
    <location>
        <begin position="693"/>
        <end position="703"/>
    </location>
</feature>
<dbReference type="Gene3D" id="1.25.10.10">
    <property type="entry name" value="Leucine-rich Repeat Variant"/>
    <property type="match status" value="3"/>
</dbReference>
<evidence type="ECO:0000259" key="2">
    <source>
        <dbReference type="SMART" id="SM01349"/>
    </source>
</evidence>
<feature type="region of interest" description="Disordered" evidence="1">
    <location>
        <begin position="671"/>
        <end position="732"/>
    </location>
</feature>
<feature type="region of interest" description="Disordered" evidence="1">
    <location>
        <begin position="165"/>
        <end position="187"/>
    </location>
</feature>
<dbReference type="EMBL" id="OZ035834">
    <property type="protein sequence ID" value="CAL1574969.1"/>
    <property type="molecule type" value="Genomic_DNA"/>
</dbReference>
<accession>A0AAV2JIG7</accession>
<dbReference type="GO" id="GO:0005929">
    <property type="term" value="C:cilium"/>
    <property type="evidence" value="ECO:0007669"/>
    <property type="project" value="TreeGrafter"/>
</dbReference>
<dbReference type="Proteomes" id="UP001497482">
    <property type="component" value="Chromosome 12"/>
</dbReference>
<evidence type="ECO:0000313" key="4">
    <source>
        <dbReference type="Proteomes" id="UP001497482"/>
    </source>
</evidence>
<dbReference type="SUPFAM" id="SSF48371">
    <property type="entry name" value="ARM repeat"/>
    <property type="match status" value="1"/>
</dbReference>
<dbReference type="GO" id="GO:0008017">
    <property type="term" value="F:microtubule binding"/>
    <property type="evidence" value="ECO:0007669"/>
    <property type="project" value="TreeGrafter"/>
</dbReference>
<evidence type="ECO:0000313" key="3">
    <source>
        <dbReference type="EMBL" id="CAL1574969.1"/>
    </source>
</evidence>
<feature type="compositionally biased region" description="Low complexity" evidence="1">
    <location>
        <begin position="413"/>
        <end position="426"/>
    </location>
</feature>
<evidence type="ECO:0000256" key="1">
    <source>
        <dbReference type="SAM" id="MobiDB-lite"/>
    </source>
</evidence>
<dbReference type="GO" id="GO:0005881">
    <property type="term" value="C:cytoplasmic microtubule"/>
    <property type="evidence" value="ECO:0007669"/>
    <property type="project" value="TreeGrafter"/>
</dbReference>